<feature type="region of interest" description="Disordered" evidence="1">
    <location>
        <begin position="1"/>
        <end position="44"/>
    </location>
</feature>
<feature type="transmembrane region" description="Helical" evidence="2">
    <location>
        <begin position="63"/>
        <end position="89"/>
    </location>
</feature>
<evidence type="ECO:0000313" key="3">
    <source>
        <dbReference type="EMBL" id="SDB86728.1"/>
    </source>
</evidence>
<keyword evidence="3" id="KW-0240">DNA-directed RNA polymerase</keyword>
<name>A0A1G6GXV9_9BACI</name>
<evidence type="ECO:0000256" key="1">
    <source>
        <dbReference type="SAM" id="MobiDB-lite"/>
    </source>
</evidence>
<keyword evidence="2" id="KW-0472">Membrane</keyword>
<keyword evidence="3" id="KW-0804">Transcription</keyword>
<keyword evidence="4" id="KW-1185">Reference proteome</keyword>
<dbReference type="Pfam" id="PF11772">
    <property type="entry name" value="EpuA"/>
    <property type="match status" value="1"/>
</dbReference>
<dbReference type="InterPro" id="IPR024596">
    <property type="entry name" value="RNApol_su_b/EpuA"/>
</dbReference>
<gene>
    <name evidence="3" type="ORF">SAMN05421737_102137</name>
</gene>
<feature type="compositionally biased region" description="Polar residues" evidence="1">
    <location>
        <begin position="16"/>
        <end position="34"/>
    </location>
</feature>
<dbReference type="Proteomes" id="UP000242662">
    <property type="component" value="Unassembled WGS sequence"/>
</dbReference>
<keyword evidence="2" id="KW-1133">Transmembrane helix</keyword>
<evidence type="ECO:0000313" key="4">
    <source>
        <dbReference type="Proteomes" id="UP000242662"/>
    </source>
</evidence>
<dbReference type="GO" id="GO:0000428">
    <property type="term" value="C:DNA-directed RNA polymerase complex"/>
    <property type="evidence" value="ECO:0007669"/>
    <property type="project" value="UniProtKB-KW"/>
</dbReference>
<protein>
    <submittedName>
        <fullName evidence="3">DNA-directed RNA polymerase subunit beta</fullName>
    </submittedName>
</protein>
<evidence type="ECO:0000256" key="2">
    <source>
        <dbReference type="SAM" id="Phobius"/>
    </source>
</evidence>
<dbReference type="EMBL" id="FMYM01000002">
    <property type="protein sequence ID" value="SDB86728.1"/>
    <property type="molecule type" value="Genomic_DNA"/>
</dbReference>
<organism evidence="3 4">
    <name type="scientific">Shouchella lonarensis</name>
    <dbReference type="NCBI Taxonomy" id="1464122"/>
    <lineage>
        <taxon>Bacteria</taxon>
        <taxon>Bacillati</taxon>
        <taxon>Bacillota</taxon>
        <taxon>Bacilli</taxon>
        <taxon>Bacillales</taxon>
        <taxon>Bacillaceae</taxon>
        <taxon>Shouchella</taxon>
    </lineage>
</organism>
<reference evidence="4" key="1">
    <citation type="submission" date="2016-09" db="EMBL/GenBank/DDBJ databases">
        <authorList>
            <person name="Varghese N."/>
            <person name="Submissions S."/>
        </authorList>
    </citation>
    <scope>NUCLEOTIDE SEQUENCE [LARGE SCALE GENOMIC DNA]</scope>
    <source>
        <strain evidence="4">25nlg</strain>
    </source>
</reference>
<accession>A0A1G6GXV9</accession>
<dbReference type="AlphaFoldDB" id="A0A1G6GXV9"/>
<dbReference type="STRING" id="1464122.SAMN05421737_102137"/>
<keyword evidence="2" id="KW-0812">Transmembrane</keyword>
<proteinExistence type="predicted"/>
<sequence length="114" mass="12879">MSVGMATKRHHEKGQAANTLAETQNHQIEPLQTRSARRESRAQEGNLDAVWRLRRQRVRLLPIWLRLVIVGLLTSICLLAGLVIGYGVVGNSENAWEVLSPQLWYSMIDAIRGH</sequence>